<comment type="caution">
    <text evidence="2">The sequence shown here is derived from an EMBL/GenBank/DDBJ whole genome shotgun (WGS) entry which is preliminary data.</text>
</comment>
<proteinExistence type="predicted"/>
<dbReference type="RefSeq" id="WP_209677998.1">
    <property type="nucleotide sequence ID" value="NZ_JAGIOI010000001.1"/>
</dbReference>
<evidence type="ECO:0000259" key="1">
    <source>
        <dbReference type="Pfam" id="PF14300"/>
    </source>
</evidence>
<dbReference type="Gene3D" id="1.20.1420.60">
    <property type="match status" value="1"/>
</dbReference>
<evidence type="ECO:0000313" key="2">
    <source>
        <dbReference type="EMBL" id="MBP2412237.1"/>
    </source>
</evidence>
<gene>
    <name evidence="2" type="ORF">JOF48_001036</name>
</gene>
<accession>A0ABS4YTW7</accession>
<name>A0ABS4YTW7_9MICC</name>
<sequence>MTTHHIPVVLTAAGAAGNNEDVVGDNVSVVNEMYRSLLNADEIAPNALRSYFVDFYLTQALDGGFAQYVFMTPDREELDTYIREGLEAMGATAHLELFNRTAALYELLTETELQDYLDEGTDMEGNRADGAVAMDALDAEFEDLFEAEDVTGLNAAWLRSQLGMLVLEEAELAAHIADRVALIEDLEERRAEAELEDAPEFELIIRELCDVSGHELVKITMGDPNHEHNGETVLAWHFTTDQGAFIMIDGDEEAVMIDPLTHDVLASVEFELEEDFAEA</sequence>
<protein>
    <recommendedName>
        <fullName evidence="1">DNA mimic protein DMP19 C-terminal domain-containing protein</fullName>
    </recommendedName>
</protein>
<feature type="domain" description="DNA mimic protein DMP19 C-terminal" evidence="1">
    <location>
        <begin position="42"/>
        <end position="160"/>
    </location>
</feature>
<dbReference type="Pfam" id="PF14300">
    <property type="entry name" value="DMP19"/>
    <property type="match status" value="1"/>
</dbReference>
<reference evidence="2 3" key="1">
    <citation type="submission" date="2021-03" db="EMBL/GenBank/DDBJ databases">
        <title>Sequencing the genomes of 1000 actinobacteria strains.</title>
        <authorList>
            <person name="Klenk H.-P."/>
        </authorList>
    </citation>
    <scope>NUCLEOTIDE SEQUENCE [LARGE SCALE GENOMIC DNA]</scope>
    <source>
        <strain evidence="2 3">DSM 16005</strain>
    </source>
</reference>
<organism evidence="2 3">
    <name type="scientific">Arthrobacter stackebrandtii</name>
    <dbReference type="NCBI Taxonomy" id="272161"/>
    <lineage>
        <taxon>Bacteria</taxon>
        <taxon>Bacillati</taxon>
        <taxon>Actinomycetota</taxon>
        <taxon>Actinomycetes</taxon>
        <taxon>Micrococcales</taxon>
        <taxon>Micrococcaceae</taxon>
        <taxon>Arthrobacter</taxon>
    </lineage>
</organism>
<dbReference type="Proteomes" id="UP000711614">
    <property type="component" value="Unassembled WGS sequence"/>
</dbReference>
<keyword evidence="3" id="KW-1185">Reference proteome</keyword>
<evidence type="ECO:0000313" key="3">
    <source>
        <dbReference type="Proteomes" id="UP000711614"/>
    </source>
</evidence>
<dbReference type="InterPro" id="IPR025402">
    <property type="entry name" value="DMP19_C"/>
</dbReference>
<dbReference type="EMBL" id="JAGIOI010000001">
    <property type="protein sequence ID" value="MBP2412237.1"/>
    <property type="molecule type" value="Genomic_DNA"/>
</dbReference>